<dbReference type="GO" id="GO:0016787">
    <property type="term" value="F:hydrolase activity"/>
    <property type="evidence" value="ECO:0007669"/>
    <property type="project" value="UniProtKB-KW"/>
</dbReference>
<comment type="caution">
    <text evidence="6">The sequence shown here is derived from an EMBL/GenBank/DDBJ whole genome shotgun (WGS) entry which is preliminary data.</text>
</comment>
<dbReference type="InterPro" id="IPR002716">
    <property type="entry name" value="PIN_dom"/>
</dbReference>
<keyword evidence="2" id="KW-0479">Metal-binding</keyword>
<organism evidence="6 7">
    <name type="scientific">Schaalia georgiae F0490</name>
    <dbReference type="NCBI Taxonomy" id="1125717"/>
    <lineage>
        <taxon>Bacteria</taxon>
        <taxon>Bacillati</taxon>
        <taxon>Actinomycetota</taxon>
        <taxon>Actinomycetes</taxon>
        <taxon>Actinomycetales</taxon>
        <taxon>Actinomycetaceae</taxon>
        <taxon>Schaalia</taxon>
    </lineage>
</organism>
<evidence type="ECO:0000256" key="1">
    <source>
        <dbReference type="ARBA" id="ARBA00022722"/>
    </source>
</evidence>
<reference evidence="6 7" key="1">
    <citation type="submission" date="2012-05" db="EMBL/GenBank/DDBJ databases">
        <authorList>
            <person name="Harkins D.M."/>
            <person name="Madupu R."/>
            <person name="Durkin A.S."/>
            <person name="Torralba M."/>
            <person name="Methe B."/>
            <person name="Sutton G.G."/>
            <person name="Nelson K.E."/>
        </authorList>
    </citation>
    <scope>NUCLEOTIDE SEQUENCE [LARGE SCALE GENOMIC DNA]</scope>
    <source>
        <strain evidence="6 7">F0490</strain>
    </source>
</reference>
<accession>J0NB84</accession>
<evidence type="ECO:0000259" key="5">
    <source>
        <dbReference type="Pfam" id="PF01850"/>
    </source>
</evidence>
<evidence type="ECO:0000256" key="3">
    <source>
        <dbReference type="ARBA" id="ARBA00022801"/>
    </source>
</evidence>
<evidence type="ECO:0000313" key="7">
    <source>
        <dbReference type="Proteomes" id="UP000004578"/>
    </source>
</evidence>
<keyword evidence="3" id="KW-0378">Hydrolase</keyword>
<gene>
    <name evidence="6" type="ORF">HMPREF1317_0714</name>
</gene>
<dbReference type="Gene3D" id="3.40.50.1010">
    <property type="entry name" value="5'-nuclease"/>
    <property type="match status" value="1"/>
</dbReference>
<keyword evidence="1" id="KW-0540">Nuclease</keyword>
<evidence type="ECO:0000256" key="2">
    <source>
        <dbReference type="ARBA" id="ARBA00022723"/>
    </source>
</evidence>
<dbReference type="Proteomes" id="UP000004578">
    <property type="component" value="Unassembled WGS sequence"/>
</dbReference>
<keyword evidence="4" id="KW-0460">Magnesium</keyword>
<dbReference type="PATRIC" id="fig|1125717.3.peg.1370"/>
<dbReference type="Pfam" id="PF01850">
    <property type="entry name" value="PIN"/>
    <property type="match status" value="1"/>
</dbReference>
<dbReference type="EMBL" id="AKFS01000224">
    <property type="protein sequence ID" value="EJF41882.1"/>
    <property type="molecule type" value="Genomic_DNA"/>
</dbReference>
<dbReference type="GO" id="GO:0046872">
    <property type="term" value="F:metal ion binding"/>
    <property type="evidence" value="ECO:0007669"/>
    <property type="project" value="UniProtKB-KW"/>
</dbReference>
<dbReference type="GO" id="GO:0004518">
    <property type="term" value="F:nuclease activity"/>
    <property type="evidence" value="ECO:0007669"/>
    <property type="project" value="UniProtKB-KW"/>
</dbReference>
<evidence type="ECO:0000313" key="6">
    <source>
        <dbReference type="EMBL" id="EJF41882.1"/>
    </source>
</evidence>
<dbReference type="InterPro" id="IPR029060">
    <property type="entry name" value="PIN-like_dom_sf"/>
</dbReference>
<evidence type="ECO:0000256" key="4">
    <source>
        <dbReference type="ARBA" id="ARBA00022842"/>
    </source>
</evidence>
<sequence length="135" mass="14749">MEASRRLFARAEAGDIHVYVSAVTIAEVLAINYLRDDDPRRPKSTQRRAEEREKLKTWLASRTTTVEVDQSLALDAGEAGHHYKFKGADAIIYASALEAGVDALITTDKGLLKADSHAMPVLAPTRMGGQDIISI</sequence>
<dbReference type="AlphaFoldDB" id="J0NB84"/>
<protein>
    <submittedName>
        <fullName evidence="6">PIN domain protein</fullName>
    </submittedName>
</protein>
<name>J0NB84_9ACTO</name>
<proteinExistence type="predicted"/>
<feature type="domain" description="PIN" evidence="5">
    <location>
        <begin position="3"/>
        <end position="114"/>
    </location>
</feature>
<keyword evidence="7" id="KW-1185">Reference proteome</keyword>
<dbReference type="SUPFAM" id="SSF88723">
    <property type="entry name" value="PIN domain-like"/>
    <property type="match status" value="1"/>
</dbReference>